<organism evidence="1 2">
    <name type="scientific">Dictyocaulus viviparus</name>
    <name type="common">Bovine lungworm</name>
    <dbReference type="NCBI Taxonomy" id="29172"/>
    <lineage>
        <taxon>Eukaryota</taxon>
        <taxon>Metazoa</taxon>
        <taxon>Ecdysozoa</taxon>
        <taxon>Nematoda</taxon>
        <taxon>Chromadorea</taxon>
        <taxon>Rhabditida</taxon>
        <taxon>Rhabditina</taxon>
        <taxon>Rhabditomorpha</taxon>
        <taxon>Strongyloidea</taxon>
        <taxon>Metastrongylidae</taxon>
        <taxon>Dictyocaulus</taxon>
    </lineage>
</organism>
<evidence type="ECO:0000313" key="2">
    <source>
        <dbReference type="Proteomes" id="UP000053766"/>
    </source>
</evidence>
<reference evidence="2" key="2">
    <citation type="journal article" date="2016" name="Sci. Rep.">
        <title>Dictyocaulus viviparus genome, variome and transcriptome elucidate lungworm biology and support future intervention.</title>
        <authorList>
            <person name="McNulty S.N."/>
            <person name="Strube C."/>
            <person name="Rosa B.A."/>
            <person name="Martin J.C."/>
            <person name="Tyagi R."/>
            <person name="Choi Y.J."/>
            <person name="Wang Q."/>
            <person name="Hallsworth Pepin K."/>
            <person name="Zhang X."/>
            <person name="Ozersky P."/>
            <person name="Wilson R.K."/>
            <person name="Sternberg P.W."/>
            <person name="Gasser R.B."/>
            <person name="Mitreva M."/>
        </authorList>
    </citation>
    <scope>NUCLEOTIDE SEQUENCE [LARGE SCALE GENOMIC DNA]</scope>
    <source>
        <strain evidence="2">HannoverDv2000</strain>
    </source>
</reference>
<dbReference type="AlphaFoldDB" id="A0A0D8XBE8"/>
<reference evidence="1 2" key="1">
    <citation type="submission" date="2013-11" db="EMBL/GenBank/DDBJ databases">
        <title>Draft genome of the bovine lungworm Dictyocaulus viviparus.</title>
        <authorList>
            <person name="Mitreva M."/>
        </authorList>
    </citation>
    <scope>NUCLEOTIDE SEQUENCE [LARGE SCALE GENOMIC DNA]</scope>
    <source>
        <strain evidence="1 2">HannoverDv2000</strain>
    </source>
</reference>
<gene>
    <name evidence="1" type="ORF">DICVIV_12112</name>
</gene>
<name>A0A0D8XBE8_DICVI</name>
<dbReference type="EMBL" id="KN716739">
    <property type="protein sequence ID" value="KJH41908.1"/>
    <property type="molecule type" value="Genomic_DNA"/>
</dbReference>
<sequence length="89" mass="10607">MSIFITYNWTKSSLKYSNNFTAAEKLRLCVCGRGKLQICGYEKENDYNERTRDVIASHQTTSLEKWIKNLLYKTNKNYYGELFTFTKKR</sequence>
<proteinExistence type="predicted"/>
<evidence type="ECO:0000313" key="1">
    <source>
        <dbReference type="EMBL" id="KJH41908.1"/>
    </source>
</evidence>
<dbReference type="Proteomes" id="UP000053766">
    <property type="component" value="Unassembled WGS sequence"/>
</dbReference>
<keyword evidence="2" id="KW-1185">Reference proteome</keyword>
<accession>A0A0D8XBE8</accession>
<protein>
    <submittedName>
        <fullName evidence="1">Uncharacterized protein</fullName>
    </submittedName>
</protein>